<feature type="compositionally biased region" description="Basic and acidic residues" evidence="1">
    <location>
        <begin position="342"/>
        <end position="359"/>
    </location>
</feature>
<dbReference type="eggNOG" id="ENOG502RZ22">
    <property type="taxonomic scope" value="Eukaryota"/>
</dbReference>
<evidence type="ECO:0000313" key="2">
    <source>
        <dbReference type="EMBL" id="EFQ92971.1"/>
    </source>
</evidence>
<keyword evidence="3" id="KW-1185">Reference proteome</keyword>
<sequence length="413" mass="45494">MPHTSSRRAAKSRVASSSTSSRYTHSTAPSSVSMSPPHRRYHVKGDTNVAIRLRKGITVNNHTGAFDDHDDDFTDEDSAGIQVVSVSDDEYSTSEGSEEDDDEEEEDEEDDEEDDDEEEDGEDEGSWDYIEDEINPSDSASRPRVVKHHSAPHHAIPHHHAVAHRAIPPPSIAPSRGPRTKVSHHERASSRHAAPVPDPPSRHESHSRSRSRSKLERVRRPRRSRPQSVPQEPLDVEDDDDYPYPPPPPQMRPGPPPGHPSAGWGHIPQPTPNGYAPSMISDPRFQYGFPGGAQSPTGQMVPFGHEPHGAYAQNPFAPNGQNPFTGPPSAADPRAGYFPDYQDPRHQDPRQQDPRDPRQGRRGHRNSMPPAPPSGEMMPFSPMGYYPPYGAPPASFPATTASSLEARNSKTPP</sequence>
<accession>E3RMS9</accession>
<dbReference type="AlphaFoldDB" id="E3RMS9"/>
<protein>
    <submittedName>
        <fullName evidence="2">Uncharacterized protein</fullName>
    </submittedName>
</protein>
<feature type="compositionally biased region" description="Basic residues" evidence="1">
    <location>
        <begin position="144"/>
        <end position="163"/>
    </location>
</feature>
<gene>
    <name evidence="2" type="ORF">PTT_09806</name>
</gene>
<feature type="compositionally biased region" description="Pro residues" evidence="1">
    <location>
        <begin position="243"/>
        <end position="259"/>
    </location>
</feature>
<dbReference type="EMBL" id="GL534081">
    <property type="protein sequence ID" value="EFQ92971.1"/>
    <property type="molecule type" value="Genomic_DNA"/>
</dbReference>
<dbReference type="OrthoDB" id="3045089at2759"/>
<feature type="compositionally biased region" description="Acidic residues" evidence="1">
    <location>
        <begin position="68"/>
        <end position="78"/>
    </location>
</feature>
<evidence type="ECO:0000313" key="3">
    <source>
        <dbReference type="Proteomes" id="UP000001067"/>
    </source>
</evidence>
<feature type="region of interest" description="Disordered" evidence="1">
    <location>
        <begin position="1"/>
        <end position="48"/>
    </location>
</feature>
<proteinExistence type="predicted"/>
<dbReference type="STRING" id="861557.E3RMS9"/>
<name>E3RMS9_PYRTT</name>
<feature type="compositionally biased region" description="Low complexity" evidence="1">
    <location>
        <begin position="12"/>
        <end position="28"/>
    </location>
</feature>
<organism evidence="3">
    <name type="scientific">Pyrenophora teres f. teres (strain 0-1)</name>
    <name type="common">Barley net blotch fungus</name>
    <name type="synonym">Drechslera teres f. teres</name>
    <dbReference type="NCBI Taxonomy" id="861557"/>
    <lineage>
        <taxon>Eukaryota</taxon>
        <taxon>Fungi</taxon>
        <taxon>Dikarya</taxon>
        <taxon>Ascomycota</taxon>
        <taxon>Pezizomycotina</taxon>
        <taxon>Dothideomycetes</taxon>
        <taxon>Pleosporomycetidae</taxon>
        <taxon>Pleosporales</taxon>
        <taxon>Pleosporineae</taxon>
        <taxon>Pleosporaceae</taxon>
        <taxon>Pyrenophora</taxon>
    </lineage>
</organism>
<dbReference type="KEGG" id="pte:PTT_09806"/>
<feature type="compositionally biased region" description="Basic and acidic residues" evidence="1">
    <location>
        <begin position="200"/>
        <end position="218"/>
    </location>
</feature>
<dbReference type="Proteomes" id="UP000001067">
    <property type="component" value="Unassembled WGS sequence"/>
</dbReference>
<evidence type="ECO:0000256" key="1">
    <source>
        <dbReference type="SAM" id="MobiDB-lite"/>
    </source>
</evidence>
<feature type="region of interest" description="Disordered" evidence="1">
    <location>
        <begin position="60"/>
        <end position="413"/>
    </location>
</feature>
<dbReference type="HOGENOM" id="CLU_665880_0_0_1"/>
<feature type="compositionally biased region" description="Acidic residues" evidence="1">
    <location>
        <begin position="87"/>
        <end position="135"/>
    </location>
</feature>
<feature type="compositionally biased region" description="Basic residues" evidence="1">
    <location>
        <begin position="1"/>
        <end position="11"/>
    </location>
</feature>
<reference evidence="2 3" key="1">
    <citation type="journal article" date="2010" name="Genome Biol.">
        <title>A first genome assembly of the barley fungal pathogen Pyrenophora teres f. teres.</title>
        <authorList>
            <person name="Ellwood S.R."/>
            <person name="Liu Z."/>
            <person name="Syme R.A."/>
            <person name="Lai Z."/>
            <person name="Hane J.K."/>
            <person name="Keiper F."/>
            <person name="Moffat C.S."/>
            <person name="Oliver R.P."/>
            <person name="Friesen T.L."/>
        </authorList>
    </citation>
    <scope>NUCLEOTIDE SEQUENCE [LARGE SCALE GENOMIC DNA]</scope>
    <source>
        <strain evidence="2 3">0-1</strain>
    </source>
</reference>